<evidence type="ECO:0000256" key="4">
    <source>
        <dbReference type="ARBA" id="ARBA00022692"/>
    </source>
</evidence>
<evidence type="ECO:0000256" key="2">
    <source>
        <dbReference type="ARBA" id="ARBA00010992"/>
    </source>
</evidence>
<accession>A0AAE0WYD8</accession>
<dbReference type="FunFam" id="1.20.1250.20:FF:000117">
    <property type="entry name" value="MFS hexose transporter"/>
    <property type="match status" value="1"/>
</dbReference>
<feature type="transmembrane region" description="Helical" evidence="8">
    <location>
        <begin position="172"/>
        <end position="192"/>
    </location>
</feature>
<dbReference type="PROSITE" id="PS50850">
    <property type="entry name" value="MFS"/>
    <property type="match status" value="1"/>
</dbReference>
<proteinExistence type="inferred from homology"/>
<sequence length="522" mass="58090">MAFAKQTNVDEVAAQSEVKRLMDLDTTPWYKRPNLRRLYCCLLPAVLGCEMTSGYDGSILNGLQAVQPWLDYFHNPQKALLGLITAAFSIGAFAALPIVPLVNDRVGRKHSITIGSAIIVLGAVLQTASVNLAMFLVARILLGVGIPFCIGGASQLIAELTYPRHSAVLNGLFNESWYVGAIIAAGVTLGTYSRSDDWAWRIPSLLQLLPSVLQLTFIWFIPESPRWLVSRDRSEEALEILIKYHAEGDRDSALVAAEFAEIQSTVRAELEGSKRRWIELFETPGNRRRTFIAACVGLFSQWSGNGLVSYYLAKVLATVGITDKKVQNQVNLGLTCWNLVTGCTSAFLTKVLRRRTQYLIAFIGMTVVFACWTGASADYAKTKNEQAAGAVVAMIFVYYMFYTIMHPLTYIYITEVFPFVIRAKGVGLTQTFSRGASAFNQFVNPIGLQNITWKYYIVYVVWLAIEATIIFFVYPETKGPSLEELSRLFEDKNPLTKGHMDLERGASIDEKPVTTMEEVSKL</sequence>
<keyword evidence="5 8" id="KW-1133">Transmembrane helix</keyword>
<evidence type="ECO:0000256" key="5">
    <source>
        <dbReference type="ARBA" id="ARBA00022989"/>
    </source>
</evidence>
<evidence type="ECO:0000256" key="3">
    <source>
        <dbReference type="ARBA" id="ARBA00022448"/>
    </source>
</evidence>
<keyword evidence="4 8" id="KW-0812">Transmembrane</keyword>
<dbReference type="InterPro" id="IPR020846">
    <property type="entry name" value="MFS_dom"/>
</dbReference>
<gene>
    <name evidence="10" type="ORF">LTR78_000427</name>
</gene>
<evidence type="ECO:0000259" key="9">
    <source>
        <dbReference type="PROSITE" id="PS50850"/>
    </source>
</evidence>
<organism evidence="10 11">
    <name type="scientific">Recurvomyces mirabilis</name>
    <dbReference type="NCBI Taxonomy" id="574656"/>
    <lineage>
        <taxon>Eukaryota</taxon>
        <taxon>Fungi</taxon>
        <taxon>Dikarya</taxon>
        <taxon>Ascomycota</taxon>
        <taxon>Pezizomycotina</taxon>
        <taxon>Dothideomycetes</taxon>
        <taxon>Dothideomycetidae</taxon>
        <taxon>Mycosphaerellales</taxon>
        <taxon>Teratosphaeriaceae</taxon>
        <taxon>Recurvomyces</taxon>
    </lineage>
</organism>
<name>A0AAE0WYD8_9PEZI</name>
<evidence type="ECO:0000256" key="1">
    <source>
        <dbReference type="ARBA" id="ARBA00004141"/>
    </source>
</evidence>
<dbReference type="PANTHER" id="PTHR48022">
    <property type="entry name" value="PLASTIDIC GLUCOSE TRANSPORTER 4"/>
    <property type="match status" value="1"/>
</dbReference>
<dbReference type="EMBL" id="JAUTXT010000001">
    <property type="protein sequence ID" value="KAK3680050.1"/>
    <property type="molecule type" value="Genomic_DNA"/>
</dbReference>
<reference evidence="10" key="1">
    <citation type="submission" date="2023-07" db="EMBL/GenBank/DDBJ databases">
        <title>Black Yeasts Isolated from many extreme environments.</title>
        <authorList>
            <person name="Coleine C."/>
            <person name="Stajich J.E."/>
            <person name="Selbmann L."/>
        </authorList>
    </citation>
    <scope>NUCLEOTIDE SEQUENCE</scope>
    <source>
        <strain evidence="10">CCFEE 5485</strain>
    </source>
</reference>
<keyword evidence="6 8" id="KW-0472">Membrane</keyword>
<evidence type="ECO:0000256" key="8">
    <source>
        <dbReference type="SAM" id="Phobius"/>
    </source>
</evidence>
<feature type="transmembrane region" description="Helical" evidence="8">
    <location>
        <begin position="114"/>
        <end position="134"/>
    </location>
</feature>
<feature type="domain" description="Major facilitator superfamily (MFS) profile" evidence="9">
    <location>
        <begin position="42"/>
        <end position="478"/>
    </location>
</feature>
<dbReference type="InterPro" id="IPR005828">
    <property type="entry name" value="MFS_sugar_transport-like"/>
</dbReference>
<dbReference type="SUPFAM" id="SSF103473">
    <property type="entry name" value="MFS general substrate transporter"/>
    <property type="match status" value="1"/>
</dbReference>
<feature type="transmembrane region" description="Helical" evidence="8">
    <location>
        <begin position="358"/>
        <end position="375"/>
    </location>
</feature>
<comment type="similarity">
    <text evidence="2 7">Belongs to the major facilitator superfamily. Sugar transporter (TC 2.A.1.1) family.</text>
</comment>
<dbReference type="PANTHER" id="PTHR48022:SF29">
    <property type="entry name" value="SUGAR TRANSPORTER, PUTATIVE (AFU_ORTHOLOGUE AFUA_6G14500)-RELATED"/>
    <property type="match status" value="1"/>
</dbReference>
<protein>
    <recommendedName>
        <fullName evidence="9">Major facilitator superfamily (MFS) profile domain-containing protein</fullName>
    </recommendedName>
</protein>
<dbReference type="Gene3D" id="1.20.1250.20">
    <property type="entry name" value="MFS general substrate transporter like domains"/>
    <property type="match status" value="1"/>
</dbReference>
<dbReference type="GO" id="GO:0016020">
    <property type="term" value="C:membrane"/>
    <property type="evidence" value="ECO:0007669"/>
    <property type="project" value="UniProtKB-SubCell"/>
</dbReference>
<keyword evidence="3 7" id="KW-0813">Transport</keyword>
<dbReference type="NCBIfam" id="TIGR00879">
    <property type="entry name" value="SP"/>
    <property type="match status" value="1"/>
</dbReference>
<keyword evidence="11" id="KW-1185">Reference proteome</keyword>
<dbReference type="GO" id="GO:0005351">
    <property type="term" value="F:carbohydrate:proton symporter activity"/>
    <property type="evidence" value="ECO:0007669"/>
    <property type="project" value="TreeGrafter"/>
</dbReference>
<feature type="transmembrane region" description="Helical" evidence="8">
    <location>
        <begin position="456"/>
        <end position="474"/>
    </location>
</feature>
<feature type="transmembrane region" description="Helical" evidence="8">
    <location>
        <begin position="79"/>
        <end position="102"/>
    </location>
</feature>
<evidence type="ECO:0000313" key="10">
    <source>
        <dbReference type="EMBL" id="KAK3680050.1"/>
    </source>
</evidence>
<evidence type="ECO:0000256" key="6">
    <source>
        <dbReference type="ARBA" id="ARBA00023136"/>
    </source>
</evidence>
<evidence type="ECO:0000256" key="7">
    <source>
        <dbReference type="RuleBase" id="RU003346"/>
    </source>
</evidence>
<comment type="subcellular location">
    <subcellularLocation>
        <location evidence="1">Membrane</location>
        <topology evidence="1">Multi-pass membrane protein</topology>
    </subcellularLocation>
</comment>
<dbReference type="Proteomes" id="UP001274830">
    <property type="component" value="Unassembled WGS sequence"/>
</dbReference>
<dbReference type="InterPro" id="IPR036259">
    <property type="entry name" value="MFS_trans_sf"/>
</dbReference>
<dbReference type="Pfam" id="PF00083">
    <property type="entry name" value="Sugar_tr"/>
    <property type="match status" value="1"/>
</dbReference>
<evidence type="ECO:0000313" key="11">
    <source>
        <dbReference type="Proteomes" id="UP001274830"/>
    </source>
</evidence>
<feature type="transmembrane region" description="Helical" evidence="8">
    <location>
        <begin position="140"/>
        <end position="160"/>
    </location>
</feature>
<feature type="transmembrane region" description="Helical" evidence="8">
    <location>
        <begin position="198"/>
        <end position="221"/>
    </location>
</feature>
<feature type="transmembrane region" description="Helical" evidence="8">
    <location>
        <begin position="387"/>
        <end position="405"/>
    </location>
</feature>
<dbReference type="AlphaFoldDB" id="A0AAE0WYD8"/>
<dbReference type="InterPro" id="IPR003663">
    <property type="entry name" value="Sugar/inositol_transpt"/>
</dbReference>
<comment type="caution">
    <text evidence="10">The sequence shown here is derived from an EMBL/GenBank/DDBJ whole genome shotgun (WGS) entry which is preliminary data.</text>
</comment>
<dbReference type="InterPro" id="IPR050360">
    <property type="entry name" value="MFS_Sugar_Transporters"/>
</dbReference>